<accession>A0A7H0SPH1</accession>
<comment type="catalytic activity">
    <reaction evidence="8">
        <text>L-tyrosyl-[protein] + ATP = O-(5'-adenylyl)-L-tyrosyl-[protein] + diphosphate</text>
        <dbReference type="Rhea" id="RHEA:54288"/>
        <dbReference type="Rhea" id="RHEA-COMP:10136"/>
        <dbReference type="Rhea" id="RHEA-COMP:13846"/>
        <dbReference type="ChEBI" id="CHEBI:30616"/>
        <dbReference type="ChEBI" id="CHEBI:33019"/>
        <dbReference type="ChEBI" id="CHEBI:46858"/>
        <dbReference type="ChEBI" id="CHEBI:83624"/>
        <dbReference type="EC" id="2.7.7.108"/>
    </reaction>
</comment>
<feature type="active site" description="Proton acceptor" evidence="8">
    <location>
        <position position="250"/>
    </location>
</feature>
<evidence type="ECO:0000313" key="9">
    <source>
        <dbReference type="EMBL" id="QNQ90446.1"/>
    </source>
</evidence>
<proteinExistence type="inferred from homology"/>
<feature type="binding site" evidence="8">
    <location>
        <position position="251"/>
    </location>
    <ligand>
        <name>Mg(2+)</name>
        <dbReference type="ChEBI" id="CHEBI:18420"/>
    </ligand>
</feature>
<keyword evidence="10" id="KW-1185">Reference proteome</keyword>
<comment type="catalytic activity">
    <reaction evidence="8">
        <text>L-tyrosyl-[protein] + UTP = O-(5'-uridylyl)-L-tyrosyl-[protein] + diphosphate</text>
        <dbReference type="Rhea" id="RHEA:83887"/>
        <dbReference type="Rhea" id="RHEA-COMP:10136"/>
        <dbReference type="Rhea" id="RHEA-COMP:20238"/>
        <dbReference type="ChEBI" id="CHEBI:33019"/>
        <dbReference type="ChEBI" id="CHEBI:46398"/>
        <dbReference type="ChEBI" id="CHEBI:46858"/>
        <dbReference type="ChEBI" id="CHEBI:90602"/>
    </reaction>
</comment>
<name>A0A7H0SPH1_9CORY</name>
<comment type="cofactor">
    <cofactor evidence="8">
        <name>Mg(2+)</name>
        <dbReference type="ChEBI" id="CHEBI:18420"/>
    </cofactor>
    <cofactor evidence="8">
        <name>Mn(2+)</name>
        <dbReference type="ChEBI" id="CHEBI:29035"/>
    </cofactor>
</comment>
<dbReference type="Proteomes" id="UP000516320">
    <property type="component" value="Chromosome"/>
</dbReference>
<dbReference type="GO" id="GO:0070733">
    <property type="term" value="F:AMPylase activity"/>
    <property type="evidence" value="ECO:0007669"/>
    <property type="project" value="UniProtKB-EC"/>
</dbReference>
<protein>
    <recommendedName>
        <fullName evidence="8">Protein nucleotidyltransferase YdiU</fullName>
        <ecNumber evidence="8">2.7.7.-</ecNumber>
    </recommendedName>
    <alternativeName>
        <fullName evidence="8">Protein adenylyltransferase YdiU</fullName>
        <ecNumber evidence="8">2.7.7.108</ecNumber>
    </alternativeName>
    <alternativeName>
        <fullName evidence="8">Protein uridylyltransferase YdiU</fullName>
        <ecNumber evidence="8">2.7.7.-</ecNumber>
    </alternativeName>
</protein>
<keyword evidence="6 8" id="KW-0067">ATP-binding</keyword>
<reference evidence="9 10" key="1">
    <citation type="submission" date="2019-12" db="EMBL/GenBank/DDBJ databases">
        <title>Corynebacterium sp. nov., isolated from feces of the Anser Albifrons in China.</title>
        <authorList>
            <person name="Liu Q."/>
        </authorList>
    </citation>
    <scope>NUCLEOTIDE SEQUENCE [LARGE SCALE GENOMIC DNA]</scope>
    <source>
        <strain evidence="9 10">4H37-19</strain>
    </source>
</reference>
<keyword evidence="7 8" id="KW-0460">Magnesium</keyword>
<keyword evidence="5 8" id="KW-0547">Nucleotide-binding</keyword>
<sequence>MADLPHLEHYFADTFPELSIPVRPEEPPQPRLVAIHSSLATELGLSPEWLASPDGVKFLCGVHPGCSAHPVAQGYSGHQFGQFSPMLGDGRAALLGEIIDPQGHRHDLHLKGIGATPFSRGGDGYAVLGPMLREFLISEAMHSLGVPTTRCLAVIATSKKIMRRGVQPGALLVRVADNHLRVGTVQFSRLLVEHDKADIDLLLRIIDEIQLPGKYGNPGLDLIDYVIEKQLLTVSKWMRLGFIHGVMNTDNTTLNGDTIDYGPCAFMDYYDPSTCFSSIDHQGRYQFKNQPLILGWNIARLAEVLLPVIHPDPNTAAAKATELVEAIPQRYRTMWLAEMSRALGLAPSPATHEIIDELVALMTQYHCDNTTTLWGLSAGIYPAPLEKWYRRWKEHHPDTEAMFAYNPLYIPRNHLVEAALKAAEDGDDTLFKDLERHVYQPFRQLQEDQDPQLLLADPYAQPAPKDAPPYITYCGT</sequence>
<feature type="binding site" evidence="8">
    <location>
        <position position="90"/>
    </location>
    <ligand>
        <name>ATP</name>
        <dbReference type="ChEBI" id="CHEBI:30616"/>
    </ligand>
</feature>
<feature type="binding site" evidence="8">
    <location>
        <position position="260"/>
    </location>
    <ligand>
        <name>Mg(2+)</name>
        <dbReference type="ChEBI" id="CHEBI:18420"/>
    </ligand>
</feature>
<comment type="similarity">
    <text evidence="1 8">Belongs to the SELO family.</text>
</comment>
<evidence type="ECO:0000256" key="5">
    <source>
        <dbReference type="ARBA" id="ARBA00022741"/>
    </source>
</evidence>
<keyword evidence="8" id="KW-0464">Manganese</keyword>
<evidence type="ECO:0000256" key="1">
    <source>
        <dbReference type="ARBA" id="ARBA00009747"/>
    </source>
</evidence>
<feature type="binding site" evidence="8">
    <location>
        <position position="123"/>
    </location>
    <ligand>
        <name>ATP</name>
        <dbReference type="ChEBI" id="CHEBI:30616"/>
    </ligand>
</feature>
<dbReference type="InterPro" id="IPR003846">
    <property type="entry name" value="SelO"/>
</dbReference>
<comment type="catalytic activity">
    <reaction evidence="8">
        <text>L-threonyl-[protein] + ATP = 3-O-(5'-adenylyl)-L-threonyl-[protein] + diphosphate</text>
        <dbReference type="Rhea" id="RHEA:54292"/>
        <dbReference type="Rhea" id="RHEA-COMP:11060"/>
        <dbReference type="Rhea" id="RHEA-COMP:13847"/>
        <dbReference type="ChEBI" id="CHEBI:30013"/>
        <dbReference type="ChEBI" id="CHEBI:30616"/>
        <dbReference type="ChEBI" id="CHEBI:33019"/>
        <dbReference type="ChEBI" id="CHEBI:138113"/>
        <dbReference type="EC" id="2.7.7.108"/>
    </reaction>
</comment>
<comment type="catalytic activity">
    <reaction evidence="8">
        <text>L-seryl-[protein] + ATP = 3-O-(5'-adenylyl)-L-seryl-[protein] + diphosphate</text>
        <dbReference type="Rhea" id="RHEA:58120"/>
        <dbReference type="Rhea" id="RHEA-COMP:9863"/>
        <dbReference type="Rhea" id="RHEA-COMP:15073"/>
        <dbReference type="ChEBI" id="CHEBI:29999"/>
        <dbReference type="ChEBI" id="CHEBI:30616"/>
        <dbReference type="ChEBI" id="CHEBI:33019"/>
        <dbReference type="ChEBI" id="CHEBI:142516"/>
        <dbReference type="EC" id="2.7.7.108"/>
    </reaction>
</comment>
<dbReference type="EMBL" id="CP046884">
    <property type="protein sequence ID" value="QNQ90446.1"/>
    <property type="molecule type" value="Genomic_DNA"/>
</dbReference>
<dbReference type="AlphaFoldDB" id="A0A7H0SPH1"/>
<comment type="function">
    <text evidence="8">Nucleotidyltransferase involved in the post-translational modification of proteins. It can catalyze the addition of adenosine monophosphate (AMP) or uridine monophosphate (UMP) to a protein, resulting in modifications known as AMPylation and UMPylation.</text>
</comment>
<evidence type="ECO:0000256" key="2">
    <source>
        <dbReference type="ARBA" id="ARBA00022679"/>
    </source>
</evidence>
<dbReference type="EC" id="2.7.7.-" evidence="8"/>
<keyword evidence="4 8" id="KW-0479">Metal-binding</keyword>
<feature type="binding site" evidence="8">
    <location>
        <position position="181"/>
    </location>
    <ligand>
        <name>ATP</name>
        <dbReference type="ChEBI" id="CHEBI:30616"/>
    </ligand>
</feature>
<evidence type="ECO:0000256" key="7">
    <source>
        <dbReference type="ARBA" id="ARBA00022842"/>
    </source>
</evidence>
<dbReference type="Pfam" id="PF02696">
    <property type="entry name" value="SelO"/>
    <property type="match status" value="1"/>
</dbReference>
<dbReference type="GO" id="GO:0005524">
    <property type="term" value="F:ATP binding"/>
    <property type="evidence" value="ECO:0007669"/>
    <property type="project" value="UniProtKB-UniRule"/>
</dbReference>
<dbReference type="GO" id="GO:0000287">
    <property type="term" value="F:magnesium ion binding"/>
    <property type="evidence" value="ECO:0007669"/>
    <property type="project" value="UniProtKB-UniRule"/>
</dbReference>
<evidence type="ECO:0000256" key="4">
    <source>
        <dbReference type="ARBA" id="ARBA00022723"/>
    </source>
</evidence>
<comment type="catalytic activity">
    <reaction evidence="8">
        <text>L-histidyl-[protein] + UTP = N(tele)-(5'-uridylyl)-L-histidyl-[protein] + diphosphate</text>
        <dbReference type="Rhea" id="RHEA:83891"/>
        <dbReference type="Rhea" id="RHEA-COMP:9745"/>
        <dbReference type="Rhea" id="RHEA-COMP:20239"/>
        <dbReference type="ChEBI" id="CHEBI:29979"/>
        <dbReference type="ChEBI" id="CHEBI:33019"/>
        <dbReference type="ChEBI" id="CHEBI:46398"/>
        <dbReference type="ChEBI" id="CHEBI:233474"/>
    </reaction>
</comment>
<feature type="binding site" evidence="8">
    <location>
        <position position="260"/>
    </location>
    <ligand>
        <name>ATP</name>
        <dbReference type="ChEBI" id="CHEBI:30616"/>
    </ligand>
</feature>
<keyword evidence="3 8" id="KW-0548">Nucleotidyltransferase</keyword>
<evidence type="ECO:0000256" key="3">
    <source>
        <dbReference type="ARBA" id="ARBA00022695"/>
    </source>
</evidence>
<evidence type="ECO:0000256" key="6">
    <source>
        <dbReference type="ARBA" id="ARBA00022840"/>
    </source>
</evidence>
<comment type="catalytic activity">
    <reaction evidence="8">
        <text>L-seryl-[protein] + UTP = O-(5'-uridylyl)-L-seryl-[protein] + diphosphate</text>
        <dbReference type="Rhea" id="RHEA:64604"/>
        <dbReference type="Rhea" id="RHEA-COMP:9863"/>
        <dbReference type="Rhea" id="RHEA-COMP:16635"/>
        <dbReference type="ChEBI" id="CHEBI:29999"/>
        <dbReference type="ChEBI" id="CHEBI:33019"/>
        <dbReference type="ChEBI" id="CHEBI:46398"/>
        <dbReference type="ChEBI" id="CHEBI:156051"/>
    </reaction>
</comment>
<evidence type="ECO:0000256" key="8">
    <source>
        <dbReference type="HAMAP-Rule" id="MF_00692"/>
    </source>
</evidence>
<feature type="binding site" evidence="8">
    <location>
        <position position="111"/>
    </location>
    <ligand>
        <name>ATP</name>
        <dbReference type="ChEBI" id="CHEBI:30616"/>
    </ligand>
</feature>
<dbReference type="KEGG" id="cpoy:GP475_07215"/>
<feature type="binding site" evidence="8">
    <location>
        <position position="174"/>
    </location>
    <ligand>
        <name>ATP</name>
        <dbReference type="ChEBI" id="CHEBI:30616"/>
    </ligand>
</feature>
<organism evidence="9 10">
    <name type="scientific">Corynebacterium poyangense</name>
    <dbReference type="NCBI Taxonomy" id="2684405"/>
    <lineage>
        <taxon>Bacteria</taxon>
        <taxon>Bacillati</taxon>
        <taxon>Actinomycetota</taxon>
        <taxon>Actinomycetes</taxon>
        <taxon>Mycobacteriales</taxon>
        <taxon>Corynebacteriaceae</taxon>
        <taxon>Corynebacterium</taxon>
    </lineage>
</organism>
<feature type="binding site" evidence="8">
    <location>
        <position position="91"/>
    </location>
    <ligand>
        <name>ATP</name>
        <dbReference type="ChEBI" id="CHEBI:30616"/>
    </ligand>
</feature>
<feature type="binding site" evidence="8">
    <location>
        <position position="124"/>
    </location>
    <ligand>
        <name>ATP</name>
        <dbReference type="ChEBI" id="CHEBI:30616"/>
    </ligand>
</feature>
<dbReference type="GO" id="GO:0030145">
    <property type="term" value="F:manganese ion binding"/>
    <property type="evidence" value="ECO:0007669"/>
    <property type="project" value="UniProtKB-UniRule"/>
</dbReference>
<dbReference type="PANTHER" id="PTHR32057:SF14">
    <property type="entry name" value="PROTEIN ADENYLYLTRANSFERASE SELO, MITOCHONDRIAL"/>
    <property type="match status" value="1"/>
</dbReference>
<feature type="binding site" evidence="8">
    <location>
        <position position="88"/>
    </location>
    <ligand>
        <name>ATP</name>
        <dbReference type="ChEBI" id="CHEBI:30616"/>
    </ligand>
</feature>
<evidence type="ECO:0000313" key="10">
    <source>
        <dbReference type="Proteomes" id="UP000516320"/>
    </source>
</evidence>
<dbReference type="EC" id="2.7.7.108" evidence="8"/>
<gene>
    <name evidence="8" type="primary">ydiU</name>
    <name evidence="8" type="synonym">selO</name>
    <name evidence="9" type="ORF">GP475_07215</name>
</gene>
<dbReference type="HAMAP" id="MF_00692">
    <property type="entry name" value="SelO"/>
    <property type="match status" value="1"/>
</dbReference>
<keyword evidence="2 8" id="KW-0808">Transferase</keyword>
<dbReference type="PANTHER" id="PTHR32057">
    <property type="entry name" value="PROTEIN ADENYLYLTRANSFERASE SELO, MITOCHONDRIAL"/>
    <property type="match status" value="1"/>
</dbReference>
<dbReference type="RefSeq" id="WP_187973761.1">
    <property type="nucleotide sequence ID" value="NZ_CP046884.1"/>
</dbReference>